<keyword evidence="4" id="KW-1185">Reference proteome</keyword>
<feature type="region of interest" description="Disordered" evidence="1">
    <location>
        <begin position="310"/>
        <end position="363"/>
    </location>
</feature>
<gene>
    <name evidence="3" type="ORF">BLNAU_15563</name>
</gene>
<evidence type="ECO:0000313" key="3">
    <source>
        <dbReference type="EMBL" id="KAK2949475.1"/>
    </source>
</evidence>
<feature type="transmembrane region" description="Helical" evidence="2">
    <location>
        <begin position="42"/>
        <end position="63"/>
    </location>
</feature>
<keyword evidence="2" id="KW-0812">Transmembrane</keyword>
<dbReference type="PANTHER" id="PTHR32251:SF17">
    <property type="entry name" value="STEROID 5-ALPHA REDUCTASE C-TERMINAL DOMAIN-CONTAINING PROTEIN"/>
    <property type="match status" value="1"/>
</dbReference>
<evidence type="ECO:0000256" key="2">
    <source>
        <dbReference type="SAM" id="Phobius"/>
    </source>
</evidence>
<feature type="transmembrane region" description="Helical" evidence="2">
    <location>
        <begin position="110"/>
        <end position="130"/>
    </location>
</feature>
<dbReference type="Gene3D" id="1.20.120.1630">
    <property type="match status" value="1"/>
</dbReference>
<dbReference type="Pfam" id="PF06966">
    <property type="entry name" value="DUF1295"/>
    <property type="match status" value="1"/>
</dbReference>
<dbReference type="EMBL" id="JARBJD010000155">
    <property type="protein sequence ID" value="KAK2949475.1"/>
    <property type="molecule type" value="Genomic_DNA"/>
</dbReference>
<evidence type="ECO:0000256" key="1">
    <source>
        <dbReference type="SAM" id="MobiDB-lite"/>
    </source>
</evidence>
<dbReference type="PROSITE" id="PS50244">
    <property type="entry name" value="S5A_REDUCTASE"/>
    <property type="match status" value="1"/>
</dbReference>
<name>A0ABQ9XDN6_9EUKA</name>
<keyword evidence="2" id="KW-1133">Transmembrane helix</keyword>
<feature type="transmembrane region" description="Helical" evidence="2">
    <location>
        <begin position="215"/>
        <end position="234"/>
    </location>
</feature>
<accession>A0ABQ9XDN6</accession>
<feature type="transmembrane region" description="Helical" evidence="2">
    <location>
        <begin position="69"/>
        <end position="89"/>
    </location>
</feature>
<organism evidence="3 4">
    <name type="scientific">Blattamonas nauphoetae</name>
    <dbReference type="NCBI Taxonomy" id="2049346"/>
    <lineage>
        <taxon>Eukaryota</taxon>
        <taxon>Metamonada</taxon>
        <taxon>Preaxostyla</taxon>
        <taxon>Oxymonadida</taxon>
        <taxon>Blattamonas</taxon>
    </lineage>
</organism>
<protein>
    <submittedName>
        <fullName evidence="3">3-oxo-5-alpha-steroid 4-dehydrogenase 1</fullName>
    </submittedName>
</protein>
<proteinExistence type="predicted"/>
<reference evidence="3 4" key="1">
    <citation type="journal article" date="2022" name="bioRxiv">
        <title>Genomics of Preaxostyla Flagellates Illuminates Evolutionary Transitions and the Path Towards Mitochondrial Loss.</title>
        <authorList>
            <person name="Novak L.V.F."/>
            <person name="Treitli S.C."/>
            <person name="Pyrih J."/>
            <person name="Halakuc P."/>
            <person name="Pipaliya S.V."/>
            <person name="Vacek V."/>
            <person name="Brzon O."/>
            <person name="Soukal P."/>
            <person name="Eme L."/>
            <person name="Dacks J.B."/>
            <person name="Karnkowska A."/>
            <person name="Elias M."/>
            <person name="Hampl V."/>
        </authorList>
    </citation>
    <scope>NUCLEOTIDE SEQUENCE [LARGE SCALE GENOMIC DNA]</scope>
    <source>
        <strain evidence="3">NAU3</strain>
        <tissue evidence="3">Gut</tissue>
    </source>
</reference>
<evidence type="ECO:0000313" key="4">
    <source>
        <dbReference type="Proteomes" id="UP001281761"/>
    </source>
</evidence>
<dbReference type="InterPro" id="IPR010721">
    <property type="entry name" value="UstE-like"/>
</dbReference>
<sequence>MAVVIFGKHLLGSNIAFNSMLILLVHAVLYTISFFRPMDRLIVGMPASVLICTIFTAIFSFHFHFRQMVMTSFMLAWSGRLLAHIIWKIRIERRDDRFDNIRKNWMKRGVYFLIQDVMAFSYTMLITIVLSIRPEFQANWNFLDMCGLALTIFGLITSIAADHQLRTFKQTPDLSNPFLCTGVWKISRHPNYLGEIMFIMGMFMMSMTTLSKGEWVNILALLYLISMILFVTGVRPSERSANNAYCTCNAYLNYLDVVGKVFPKISFRRRRVLQYSPPAATQEESSIPAVPVSPPRTGSSRNEDVIVSPLAQPGAESPGGMTQSQALHSPYTYSPSSTRDGYAKLPNQNVEVGTEASGISAVN</sequence>
<dbReference type="PANTHER" id="PTHR32251">
    <property type="entry name" value="3-OXO-5-ALPHA-STEROID 4-DEHYDROGENASE"/>
    <property type="match status" value="1"/>
</dbReference>
<feature type="transmembrane region" description="Helical" evidence="2">
    <location>
        <begin position="15"/>
        <end position="35"/>
    </location>
</feature>
<dbReference type="Proteomes" id="UP001281761">
    <property type="component" value="Unassembled WGS sequence"/>
</dbReference>
<feature type="transmembrane region" description="Helical" evidence="2">
    <location>
        <begin position="142"/>
        <end position="161"/>
    </location>
</feature>
<keyword evidence="2" id="KW-0472">Membrane</keyword>
<comment type="caution">
    <text evidence="3">The sequence shown here is derived from an EMBL/GenBank/DDBJ whole genome shotgun (WGS) entry which is preliminary data.</text>
</comment>
<feature type="compositionally biased region" description="Polar residues" evidence="1">
    <location>
        <begin position="320"/>
        <end position="339"/>
    </location>
</feature>
<feature type="transmembrane region" description="Helical" evidence="2">
    <location>
        <begin position="192"/>
        <end position="209"/>
    </location>
</feature>